<evidence type="ECO:0000313" key="3">
    <source>
        <dbReference type="Proteomes" id="UP000008370"/>
    </source>
</evidence>
<evidence type="ECO:0000313" key="2">
    <source>
        <dbReference type="EMBL" id="EKM50279.1"/>
    </source>
</evidence>
<protein>
    <submittedName>
        <fullName evidence="2">Uncharacterized protein</fullName>
    </submittedName>
</protein>
<reference evidence="2 3" key="1">
    <citation type="journal article" date="2012" name="BMC Genomics">
        <title>Comparative genomics of the white-rot fungi, Phanerochaete carnosa and P. chrysosporium, to elucidate the genetic basis of the distinct wood types they colonize.</title>
        <authorList>
            <person name="Suzuki H."/>
            <person name="MacDonald J."/>
            <person name="Syed K."/>
            <person name="Salamov A."/>
            <person name="Hori C."/>
            <person name="Aerts A."/>
            <person name="Henrissat B."/>
            <person name="Wiebenga A."/>
            <person name="vanKuyk P.A."/>
            <person name="Barry K."/>
            <person name="Lindquist E."/>
            <person name="LaButti K."/>
            <person name="Lapidus A."/>
            <person name="Lucas S."/>
            <person name="Coutinho P."/>
            <person name="Gong Y."/>
            <person name="Samejima M."/>
            <person name="Mahadevan R."/>
            <person name="Abou-Zaid M."/>
            <person name="de Vries R.P."/>
            <person name="Igarashi K."/>
            <person name="Yadav J.S."/>
            <person name="Grigoriev I.V."/>
            <person name="Master E.R."/>
        </authorList>
    </citation>
    <scope>NUCLEOTIDE SEQUENCE [LARGE SCALE GENOMIC DNA]</scope>
    <source>
        <strain evidence="2 3">HHB-10118-sp</strain>
    </source>
</reference>
<feature type="compositionally biased region" description="Acidic residues" evidence="1">
    <location>
        <begin position="125"/>
        <end position="136"/>
    </location>
</feature>
<dbReference type="GeneID" id="18911569"/>
<name>K5VUL7_PHACS</name>
<proteinExistence type="predicted"/>
<organism evidence="2 3">
    <name type="scientific">Phanerochaete carnosa (strain HHB-10118-sp)</name>
    <name type="common">White-rot fungus</name>
    <name type="synonym">Peniophora carnosa</name>
    <dbReference type="NCBI Taxonomy" id="650164"/>
    <lineage>
        <taxon>Eukaryota</taxon>
        <taxon>Fungi</taxon>
        <taxon>Dikarya</taxon>
        <taxon>Basidiomycota</taxon>
        <taxon>Agaricomycotina</taxon>
        <taxon>Agaricomycetes</taxon>
        <taxon>Polyporales</taxon>
        <taxon>Phanerochaetaceae</taxon>
        <taxon>Phanerochaete</taxon>
    </lineage>
</organism>
<accession>K5VUL7</accession>
<gene>
    <name evidence="2" type="ORF">PHACADRAFT_201118</name>
</gene>
<feature type="compositionally biased region" description="Basic and acidic residues" evidence="1">
    <location>
        <begin position="340"/>
        <end position="349"/>
    </location>
</feature>
<dbReference type="Proteomes" id="UP000008370">
    <property type="component" value="Unassembled WGS sequence"/>
</dbReference>
<feature type="compositionally biased region" description="Basic and acidic residues" evidence="1">
    <location>
        <begin position="267"/>
        <end position="293"/>
    </location>
</feature>
<feature type="region of interest" description="Disordered" evidence="1">
    <location>
        <begin position="94"/>
        <end position="158"/>
    </location>
</feature>
<dbReference type="HOGENOM" id="CLU_647428_0_0_1"/>
<sequence length="427" mass="46018">MSDKHAAAVVKLNVKVRPRHIPHFAGHNVTLEDLYALEESVEWLDRLLAALHDLALDAPPDLRGVAQRNLVTISDLHVEKESEWDRVAAELYGADPSDHDSYATETDVEEDGQLSDEGSSHDGDSDSDDDGDDDTGDVQGQFLPVRLHLSPPPEHREYRVMSPPPTFLENRALVRPSPGQPSSAFAFNGQAPRDNDVRRGTCTVVSTVVQFASHRTTLNTTEQGAALSRNHHLRYDAPLGRADHVSAPLTTSGYRALSHRQPWTHAPKTDNQRGKKRSLEVEEVKEEEVGGEPRKRHAANKENVAAGPSEDDDDDRAHEGPRPKRSRPSPVRPSFCHPSRHVENRDRARAAGAASVQTAAPAAVVASPPPTPAAPVVVPVPAVAALAAQPAQGAFVVIPPPPAAPALPAPTYLPPIVQVLAGLPNPP</sequence>
<dbReference type="InParanoid" id="K5VUL7"/>
<dbReference type="EMBL" id="JH930479">
    <property type="protein sequence ID" value="EKM50279.1"/>
    <property type="molecule type" value="Genomic_DNA"/>
</dbReference>
<keyword evidence="3" id="KW-1185">Reference proteome</keyword>
<feature type="region of interest" description="Disordered" evidence="1">
    <location>
        <begin position="256"/>
        <end position="354"/>
    </location>
</feature>
<dbReference type="RefSeq" id="XP_007401462.1">
    <property type="nucleotide sequence ID" value="XM_007401400.1"/>
</dbReference>
<dbReference type="KEGG" id="pco:PHACADRAFT_201118"/>
<evidence type="ECO:0000256" key="1">
    <source>
        <dbReference type="SAM" id="MobiDB-lite"/>
    </source>
</evidence>
<dbReference type="AlphaFoldDB" id="K5VUL7"/>